<feature type="region of interest" description="Disordered" evidence="6">
    <location>
        <begin position="1"/>
        <end position="24"/>
    </location>
</feature>
<dbReference type="GO" id="GO:0022857">
    <property type="term" value="F:transmembrane transporter activity"/>
    <property type="evidence" value="ECO:0007669"/>
    <property type="project" value="InterPro"/>
</dbReference>
<feature type="transmembrane region" description="Helical" evidence="7">
    <location>
        <begin position="100"/>
        <end position="121"/>
    </location>
</feature>
<gene>
    <name evidence="9" type="ORF">LPU83_1286</name>
</gene>
<accession>W6R9B3</accession>
<dbReference type="InterPro" id="IPR036259">
    <property type="entry name" value="MFS_trans_sf"/>
</dbReference>
<keyword evidence="10" id="KW-1185">Reference proteome</keyword>
<proteinExistence type="predicted"/>
<dbReference type="HOGENOM" id="CLU_001265_61_2_5"/>
<dbReference type="eggNOG" id="COG2814">
    <property type="taxonomic scope" value="Bacteria"/>
</dbReference>
<dbReference type="InterPro" id="IPR050189">
    <property type="entry name" value="MFS_Efflux_Transporters"/>
</dbReference>
<dbReference type="PANTHER" id="PTHR43124:SF3">
    <property type="entry name" value="CHLORAMPHENICOL EFFLUX PUMP RV0191"/>
    <property type="match status" value="1"/>
</dbReference>
<dbReference type="GO" id="GO:0005886">
    <property type="term" value="C:plasma membrane"/>
    <property type="evidence" value="ECO:0007669"/>
    <property type="project" value="UniProtKB-SubCell"/>
</dbReference>
<feature type="transmembrane region" description="Helical" evidence="7">
    <location>
        <begin position="214"/>
        <end position="236"/>
    </location>
</feature>
<evidence type="ECO:0000256" key="3">
    <source>
        <dbReference type="ARBA" id="ARBA00022692"/>
    </source>
</evidence>
<feature type="transmembrane region" description="Helical" evidence="7">
    <location>
        <begin position="190"/>
        <end position="208"/>
    </location>
</feature>
<dbReference type="PATRIC" id="fig|348824.6.peg.1384"/>
<evidence type="ECO:0000259" key="8">
    <source>
        <dbReference type="PROSITE" id="PS50850"/>
    </source>
</evidence>
<dbReference type="CDD" id="cd17324">
    <property type="entry name" value="MFS_NepI_like"/>
    <property type="match status" value="1"/>
</dbReference>
<feature type="transmembrane region" description="Helical" evidence="7">
    <location>
        <begin position="347"/>
        <end position="366"/>
    </location>
</feature>
<dbReference type="KEGG" id="rhl:LPU83_1286"/>
<dbReference type="AlphaFoldDB" id="W6R9B3"/>
<protein>
    <submittedName>
        <fullName evidence="9">Sugar efflux transporter</fullName>
    </submittedName>
</protein>
<feature type="transmembrane region" description="Helical" evidence="7">
    <location>
        <begin position="161"/>
        <end position="178"/>
    </location>
</feature>
<keyword evidence="3 7" id="KW-0812">Transmembrane</keyword>
<dbReference type="PANTHER" id="PTHR43124">
    <property type="entry name" value="PURINE EFFLUX PUMP PBUE"/>
    <property type="match status" value="1"/>
</dbReference>
<evidence type="ECO:0000256" key="7">
    <source>
        <dbReference type="SAM" id="Phobius"/>
    </source>
</evidence>
<dbReference type="Proteomes" id="UP000019443">
    <property type="component" value="Chromosome"/>
</dbReference>
<feature type="transmembrane region" description="Helical" evidence="7">
    <location>
        <begin position="58"/>
        <end position="80"/>
    </location>
</feature>
<name>W6R9B3_9HYPH</name>
<dbReference type="Pfam" id="PF07690">
    <property type="entry name" value="MFS_1"/>
    <property type="match status" value="1"/>
</dbReference>
<evidence type="ECO:0000313" key="10">
    <source>
        <dbReference type="Proteomes" id="UP000019443"/>
    </source>
</evidence>
<dbReference type="InterPro" id="IPR020846">
    <property type="entry name" value="MFS_dom"/>
</dbReference>
<feature type="transmembrane region" description="Helical" evidence="7">
    <location>
        <begin position="257"/>
        <end position="281"/>
    </location>
</feature>
<comment type="subcellular location">
    <subcellularLocation>
        <location evidence="1">Cell membrane</location>
        <topology evidence="1">Multi-pass membrane protein</topology>
    </subcellularLocation>
</comment>
<feature type="transmembrane region" description="Helical" evidence="7">
    <location>
        <begin position="414"/>
        <end position="434"/>
    </location>
</feature>
<dbReference type="EMBL" id="HG916852">
    <property type="protein sequence ID" value="CDM56960.1"/>
    <property type="molecule type" value="Genomic_DNA"/>
</dbReference>
<dbReference type="Gene3D" id="1.20.1250.20">
    <property type="entry name" value="MFS general substrate transporter like domains"/>
    <property type="match status" value="1"/>
</dbReference>
<feature type="transmembrane region" description="Helical" evidence="7">
    <location>
        <begin position="387"/>
        <end position="408"/>
    </location>
</feature>
<feature type="transmembrane region" description="Helical" evidence="7">
    <location>
        <begin position="293"/>
        <end position="313"/>
    </location>
</feature>
<sequence length="439" mass="45509">MGRGASPPSPFMSRPTGHCSRPRPVRQASNAKECLLSQVAVNDSIDTSSVVEAPSPMAIALVQLALACGGFGIGTGEFAIMGLLPNVADTFSVTTPQAGYVISAYALGVVVGAPIIAVLAAKMARRSLLLLVMGIFAIGNILSAMAPTFESFTAMRFITGLPHGAYFGVAAIVAASMVPMHKRARAVGRVMLGLTVATLLGTPLATVFGQSLNWRLAFTIVGIIGLLTVALIWYYVPRDRVAEGASFRRELGAFKRPQVLLTLATASVGFGGMFAMFSYIAPTTTQVAMLPDSMVAVMLIIFGIGMNVGNVVGSWFADKSLMGTIGGSLVFNIVVLTMFSLTAANPFMLALCVFCIGCGFAAGPAVQTRLMDVAADAQTLAAASHHSAFNIANALGAWLGGLVIAQGYGFAATGYVGAILSFIGIFVFAASLGLDRRSA</sequence>
<evidence type="ECO:0000256" key="2">
    <source>
        <dbReference type="ARBA" id="ARBA00022475"/>
    </source>
</evidence>
<keyword evidence="4 7" id="KW-1133">Transmembrane helix</keyword>
<evidence type="ECO:0000256" key="5">
    <source>
        <dbReference type="ARBA" id="ARBA00023136"/>
    </source>
</evidence>
<dbReference type="SUPFAM" id="SSF103473">
    <property type="entry name" value="MFS general substrate transporter"/>
    <property type="match status" value="1"/>
</dbReference>
<evidence type="ECO:0000256" key="6">
    <source>
        <dbReference type="SAM" id="MobiDB-lite"/>
    </source>
</evidence>
<dbReference type="PROSITE" id="PS50850">
    <property type="entry name" value="MFS"/>
    <property type="match status" value="1"/>
</dbReference>
<evidence type="ECO:0000256" key="1">
    <source>
        <dbReference type="ARBA" id="ARBA00004651"/>
    </source>
</evidence>
<reference evidence="9" key="1">
    <citation type="submission" date="2013-11" db="EMBL/GenBank/DDBJ databases">
        <title>Draft genome sequence of the broad-host-range Rhizobium sp. LPU83 strain, a member of the low-genetic diversity Oregon-like Rhizobium sp. group.</title>
        <authorList>
            <person name="Wibberg D."/>
            <person name="Puehler A."/>
            <person name="Schlueter A."/>
        </authorList>
    </citation>
    <scope>NUCLEOTIDE SEQUENCE [LARGE SCALE GENOMIC DNA]</scope>
    <source>
        <strain evidence="9">LPU83</strain>
    </source>
</reference>
<evidence type="ECO:0000256" key="4">
    <source>
        <dbReference type="ARBA" id="ARBA00022989"/>
    </source>
</evidence>
<organism evidence="9 10">
    <name type="scientific">Rhizobium favelukesii</name>
    <dbReference type="NCBI Taxonomy" id="348824"/>
    <lineage>
        <taxon>Bacteria</taxon>
        <taxon>Pseudomonadati</taxon>
        <taxon>Pseudomonadota</taxon>
        <taxon>Alphaproteobacteria</taxon>
        <taxon>Hyphomicrobiales</taxon>
        <taxon>Rhizobiaceae</taxon>
        <taxon>Rhizobium/Agrobacterium group</taxon>
        <taxon>Rhizobium</taxon>
    </lineage>
</organism>
<feature type="transmembrane region" description="Helical" evidence="7">
    <location>
        <begin position="128"/>
        <end position="149"/>
    </location>
</feature>
<feature type="domain" description="Major facilitator superfamily (MFS) profile" evidence="8">
    <location>
        <begin position="62"/>
        <end position="436"/>
    </location>
</feature>
<dbReference type="InterPro" id="IPR011701">
    <property type="entry name" value="MFS"/>
</dbReference>
<evidence type="ECO:0000313" key="9">
    <source>
        <dbReference type="EMBL" id="CDM56960.1"/>
    </source>
</evidence>
<feature type="transmembrane region" description="Helical" evidence="7">
    <location>
        <begin position="320"/>
        <end position="341"/>
    </location>
</feature>
<keyword evidence="2" id="KW-1003">Cell membrane</keyword>
<keyword evidence="5 7" id="KW-0472">Membrane</keyword>